<keyword evidence="3 6" id="KW-0489">Methyltransferase</keyword>
<dbReference type="Pfam" id="PF02527">
    <property type="entry name" value="GidB"/>
    <property type="match status" value="1"/>
</dbReference>
<evidence type="ECO:0000313" key="8">
    <source>
        <dbReference type="Proteomes" id="UP000471031"/>
    </source>
</evidence>
<dbReference type="EMBL" id="WXEX01000013">
    <property type="protein sequence ID" value="MZP44139.1"/>
    <property type="molecule type" value="Genomic_DNA"/>
</dbReference>
<evidence type="ECO:0000256" key="1">
    <source>
        <dbReference type="ARBA" id="ARBA00022490"/>
    </source>
</evidence>
<keyword evidence="2 6" id="KW-0698">rRNA processing</keyword>
<dbReference type="PIRSF" id="PIRSF003078">
    <property type="entry name" value="GidB"/>
    <property type="match status" value="1"/>
</dbReference>
<keyword evidence="4 6" id="KW-0808">Transferase</keyword>
<dbReference type="InterPro" id="IPR003682">
    <property type="entry name" value="rRNA_ssu_MeTfrase_G"/>
</dbReference>
<dbReference type="OrthoDB" id="9808773at2"/>
<comment type="subcellular location">
    <subcellularLocation>
        <location evidence="6">Cytoplasm</location>
    </subcellularLocation>
</comment>
<comment type="function">
    <text evidence="6">Specifically methylates the N7 position of a guanine in 16S rRNA.</text>
</comment>
<dbReference type="SUPFAM" id="SSF53335">
    <property type="entry name" value="S-adenosyl-L-methionine-dependent methyltransferases"/>
    <property type="match status" value="1"/>
</dbReference>
<comment type="caution">
    <text evidence="6">Lacks conserved residue(s) required for the propagation of feature annotation.</text>
</comment>
<dbReference type="RefSeq" id="WP_161262710.1">
    <property type="nucleotide sequence ID" value="NZ_JAFBDC010000012.1"/>
</dbReference>
<dbReference type="PANTHER" id="PTHR31760">
    <property type="entry name" value="S-ADENOSYL-L-METHIONINE-DEPENDENT METHYLTRANSFERASES SUPERFAMILY PROTEIN"/>
    <property type="match status" value="1"/>
</dbReference>
<evidence type="ECO:0000256" key="3">
    <source>
        <dbReference type="ARBA" id="ARBA00022603"/>
    </source>
</evidence>
<comment type="similarity">
    <text evidence="6">Belongs to the methyltransferase superfamily. RNA methyltransferase RsmG family.</text>
</comment>
<dbReference type="Proteomes" id="UP000471031">
    <property type="component" value="Unassembled WGS sequence"/>
</dbReference>
<feature type="binding site" evidence="6">
    <location>
        <position position="101"/>
    </location>
    <ligand>
        <name>S-adenosyl-L-methionine</name>
        <dbReference type="ChEBI" id="CHEBI:59789"/>
    </ligand>
</feature>
<dbReference type="Gene3D" id="3.40.50.150">
    <property type="entry name" value="Vaccinia Virus protein VP39"/>
    <property type="match status" value="1"/>
</dbReference>
<dbReference type="FunFam" id="3.40.50.150:FF:000041">
    <property type="entry name" value="Ribosomal RNA small subunit methyltransferase G"/>
    <property type="match status" value="1"/>
</dbReference>
<dbReference type="GO" id="GO:0070043">
    <property type="term" value="F:rRNA (guanine-N7-)-methyltransferase activity"/>
    <property type="evidence" value="ECO:0007669"/>
    <property type="project" value="UniProtKB-UniRule"/>
</dbReference>
<feature type="binding site" evidence="6">
    <location>
        <position position="166"/>
    </location>
    <ligand>
        <name>S-adenosyl-L-methionine</name>
        <dbReference type="ChEBI" id="CHEBI:59789"/>
    </ligand>
</feature>
<keyword evidence="5 6" id="KW-0949">S-adenosyl-L-methionine</keyword>
<evidence type="ECO:0000256" key="4">
    <source>
        <dbReference type="ARBA" id="ARBA00022679"/>
    </source>
</evidence>
<proteinExistence type="inferred from homology"/>
<dbReference type="EC" id="2.1.1.-" evidence="6"/>
<feature type="binding site" evidence="6">
    <location>
        <begin position="147"/>
        <end position="148"/>
    </location>
    <ligand>
        <name>S-adenosyl-L-methionine</name>
        <dbReference type="ChEBI" id="CHEBI:59789"/>
    </ligand>
</feature>
<dbReference type="GO" id="GO:0005829">
    <property type="term" value="C:cytosol"/>
    <property type="evidence" value="ECO:0007669"/>
    <property type="project" value="TreeGrafter"/>
</dbReference>
<sequence>MNDGKETGKLTHWDADQVVRFRQYVQMGLEQWRIALSSERIDQFTVYAEALLATNAHLNLTSITDPEGVAEKHFVDSMSPLLLDLPDTALSVIDVGTGAGFPGLPLALIRSQWRVVLLDSLQKRCRFLNETTERLGLTNVQVVHGRAEDTARVPQLREKHGLVFSRAVARLPVLLELCLPFLAVGGRFIALKGPDGPTEVDEAKTALRLLGGEIDDVKSITLPISGDRRTLIAVRKQKPISNAYPRKAGIPTRKPLV</sequence>
<dbReference type="AlphaFoldDB" id="A0A845LHT6"/>
<dbReference type="HAMAP" id="MF_00074">
    <property type="entry name" value="16SrRNA_methyltr_G"/>
    <property type="match status" value="1"/>
</dbReference>
<organism evidence="7 8">
    <name type="scientific">Heliomicrobium gestii</name>
    <name type="common">Heliobacterium gestii</name>
    <dbReference type="NCBI Taxonomy" id="2699"/>
    <lineage>
        <taxon>Bacteria</taxon>
        <taxon>Bacillati</taxon>
        <taxon>Bacillota</taxon>
        <taxon>Clostridia</taxon>
        <taxon>Eubacteriales</taxon>
        <taxon>Heliobacteriaceae</taxon>
        <taxon>Heliomicrobium</taxon>
    </lineage>
</organism>
<dbReference type="CDD" id="cd02440">
    <property type="entry name" value="AdoMet_MTases"/>
    <property type="match status" value="1"/>
</dbReference>
<evidence type="ECO:0000256" key="6">
    <source>
        <dbReference type="HAMAP-Rule" id="MF_00074"/>
    </source>
</evidence>
<accession>A0A845LHT6</accession>
<feature type="binding site" evidence="6">
    <location>
        <position position="96"/>
    </location>
    <ligand>
        <name>S-adenosyl-L-methionine</name>
        <dbReference type="ChEBI" id="CHEBI:59789"/>
    </ligand>
</feature>
<comment type="caution">
    <text evidence="7">The sequence shown here is derived from an EMBL/GenBank/DDBJ whole genome shotgun (WGS) entry which is preliminary data.</text>
</comment>
<evidence type="ECO:0000256" key="5">
    <source>
        <dbReference type="ARBA" id="ARBA00022691"/>
    </source>
</evidence>
<keyword evidence="8" id="KW-1185">Reference proteome</keyword>
<keyword evidence="1 6" id="KW-0963">Cytoplasm</keyword>
<evidence type="ECO:0000256" key="2">
    <source>
        <dbReference type="ARBA" id="ARBA00022552"/>
    </source>
</evidence>
<dbReference type="InterPro" id="IPR029063">
    <property type="entry name" value="SAM-dependent_MTases_sf"/>
</dbReference>
<dbReference type="PANTHER" id="PTHR31760:SF0">
    <property type="entry name" value="S-ADENOSYL-L-METHIONINE-DEPENDENT METHYLTRANSFERASES SUPERFAMILY PROTEIN"/>
    <property type="match status" value="1"/>
</dbReference>
<name>A0A845LHT6_HELGE</name>
<dbReference type="NCBIfam" id="TIGR00138">
    <property type="entry name" value="rsmG_gidB"/>
    <property type="match status" value="1"/>
</dbReference>
<protein>
    <recommendedName>
        <fullName evidence="6">Ribosomal RNA small subunit methyltransferase G</fullName>
        <ecNumber evidence="6">2.1.1.-</ecNumber>
    </recommendedName>
    <alternativeName>
        <fullName evidence="6">16S rRNA 7-methylguanosine methyltransferase</fullName>
        <shortName evidence="6">16S rRNA m7G methyltransferase</shortName>
    </alternativeName>
</protein>
<reference evidence="7 8" key="1">
    <citation type="submission" date="2020-01" db="EMBL/GenBank/DDBJ databases">
        <title>Whole genome sequence of Heliobacterium gestii DSM 11169.</title>
        <authorList>
            <person name="Kyndt J.A."/>
            <person name="Meyer T.E."/>
        </authorList>
    </citation>
    <scope>NUCLEOTIDE SEQUENCE [LARGE SCALE GENOMIC DNA]</scope>
    <source>
        <strain evidence="7 8">DSM 11169</strain>
    </source>
</reference>
<evidence type="ECO:0000313" key="7">
    <source>
        <dbReference type="EMBL" id="MZP44139.1"/>
    </source>
</evidence>
<gene>
    <name evidence="6 7" type="primary">rsmG</name>
    <name evidence="7" type="ORF">GTO89_13955</name>
</gene>